<dbReference type="Proteomes" id="UP001595764">
    <property type="component" value="Unassembled WGS sequence"/>
</dbReference>
<evidence type="ECO:0000256" key="3">
    <source>
        <dbReference type="ARBA" id="ARBA00022723"/>
    </source>
</evidence>
<dbReference type="Gene3D" id="3.30.70.20">
    <property type="match status" value="1"/>
</dbReference>
<evidence type="ECO:0000313" key="9">
    <source>
        <dbReference type="Proteomes" id="UP001595764"/>
    </source>
</evidence>
<evidence type="ECO:0000256" key="1">
    <source>
        <dbReference type="ARBA" id="ARBA00001927"/>
    </source>
</evidence>
<keyword evidence="2" id="KW-0813">Transport</keyword>
<keyword evidence="3" id="KW-0479">Metal-binding</keyword>
<dbReference type="PANTHER" id="PTHR36923">
    <property type="entry name" value="FERREDOXIN"/>
    <property type="match status" value="1"/>
</dbReference>
<accession>A0ABV7Q805</accession>
<dbReference type="RefSeq" id="WP_354746391.1">
    <property type="nucleotide sequence ID" value="NZ_JBHMAY010000012.1"/>
</dbReference>
<evidence type="ECO:0000313" key="8">
    <source>
        <dbReference type="EMBL" id="MFC3509388.1"/>
    </source>
</evidence>
<protein>
    <submittedName>
        <fullName evidence="8">Ferredoxin</fullName>
    </submittedName>
</protein>
<sequence>MVTGEDALRVSADREVCVVSSLCVYRVPEVFDQDDEGRVKVVDPAPPAALAPEVRRAVQGCPTRAIRIEEPGPGDER</sequence>
<dbReference type="InterPro" id="IPR051269">
    <property type="entry name" value="Fe-S_cluster_ET"/>
</dbReference>
<evidence type="ECO:0000256" key="5">
    <source>
        <dbReference type="ARBA" id="ARBA00023004"/>
    </source>
</evidence>
<dbReference type="PANTHER" id="PTHR36923:SF3">
    <property type="entry name" value="FERREDOXIN"/>
    <property type="match status" value="1"/>
</dbReference>
<keyword evidence="7" id="KW-0003">3Fe-4S</keyword>
<keyword evidence="9" id="KW-1185">Reference proteome</keyword>
<dbReference type="Pfam" id="PF13370">
    <property type="entry name" value="Fer4_13"/>
    <property type="match status" value="1"/>
</dbReference>
<dbReference type="EMBL" id="JBHRWI010000004">
    <property type="protein sequence ID" value="MFC3509388.1"/>
    <property type="molecule type" value="Genomic_DNA"/>
</dbReference>
<evidence type="ECO:0000256" key="4">
    <source>
        <dbReference type="ARBA" id="ARBA00022982"/>
    </source>
</evidence>
<keyword evidence="5" id="KW-0408">Iron</keyword>
<evidence type="ECO:0000256" key="6">
    <source>
        <dbReference type="ARBA" id="ARBA00023014"/>
    </source>
</evidence>
<evidence type="ECO:0000256" key="2">
    <source>
        <dbReference type="ARBA" id="ARBA00022448"/>
    </source>
</evidence>
<keyword evidence="4" id="KW-0249">Electron transport</keyword>
<proteinExistence type="predicted"/>
<comment type="caution">
    <text evidence="8">The sequence shown here is derived from an EMBL/GenBank/DDBJ whole genome shotgun (WGS) entry which is preliminary data.</text>
</comment>
<organism evidence="8 9">
    <name type="scientific">Amycolatopsis halotolerans</name>
    <dbReference type="NCBI Taxonomy" id="330083"/>
    <lineage>
        <taxon>Bacteria</taxon>
        <taxon>Bacillati</taxon>
        <taxon>Actinomycetota</taxon>
        <taxon>Actinomycetes</taxon>
        <taxon>Pseudonocardiales</taxon>
        <taxon>Pseudonocardiaceae</taxon>
        <taxon>Amycolatopsis</taxon>
    </lineage>
</organism>
<dbReference type="SUPFAM" id="SSF54862">
    <property type="entry name" value="4Fe-4S ferredoxins"/>
    <property type="match status" value="1"/>
</dbReference>
<keyword evidence="6" id="KW-0411">Iron-sulfur</keyword>
<gene>
    <name evidence="8" type="ORF">ACFORO_04365</name>
</gene>
<name>A0ABV7Q805_9PSEU</name>
<reference evidence="9" key="1">
    <citation type="journal article" date="2019" name="Int. J. Syst. Evol. Microbiol.">
        <title>The Global Catalogue of Microorganisms (GCM) 10K type strain sequencing project: providing services to taxonomists for standard genome sequencing and annotation.</title>
        <authorList>
            <consortium name="The Broad Institute Genomics Platform"/>
            <consortium name="The Broad Institute Genome Sequencing Center for Infectious Disease"/>
            <person name="Wu L."/>
            <person name="Ma J."/>
        </authorList>
    </citation>
    <scope>NUCLEOTIDE SEQUENCE [LARGE SCALE GENOMIC DNA]</scope>
    <source>
        <strain evidence="9">CGMCC 4.7682</strain>
    </source>
</reference>
<evidence type="ECO:0000256" key="7">
    <source>
        <dbReference type="ARBA" id="ARBA00023291"/>
    </source>
</evidence>
<comment type="cofactor">
    <cofactor evidence="1">
        <name>[3Fe-4S] cluster</name>
        <dbReference type="ChEBI" id="CHEBI:21137"/>
    </cofactor>
</comment>